<keyword evidence="6" id="KW-1278">Translocase</keyword>
<dbReference type="NCBIfam" id="TIGR01188">
    <property type="entry name" value="drrA"/>
    <property type="match status" value="1"/>
</dbReference>
<dbReference type="SMART" id="SM00382">
    <property type="entry name" value="AAA"/>
    <property type="match status" value="1"/>
</dbReference>
<dbReference type="InterPro" id="IPR050763">
    <property type="entry name" value="ABC_transporter_ATP-binding"/>
</dbReference>
<reference evidence="11 12" key="1">
    <citation type="journal article" date="2015" name="Int. J. Syst. Evol. Microbiol.">
        <title>Revisiting Corynebacterium glyciniphilum (ex Kubota et al., 1972) sp. nov., nom. rev., isolated from putrefied banana.</title>
        <authorList>
            <person name="Al-Dilaimi A."/>
            <person name="Bednarz H."/>
            <person name="Lomker A."/>
            <person name="Niehaus K."/>
            <person name="Kalinowski J."/>
            <person name="Ruckert C."/>
        </authorList>
    </citation>
    <scope>NUCLEOTIDE SEQUENCE [LARGE SCALE GENOMIC DNA]</scope>
    <source>
        <strain evidence="11">AJ 3170</strain>
    </source>
</reference>
<evidence type="ECO:0000313" key="12">
    <source>
        <dbReference type="Proteomes" id="UP000023703"/>
    </source>
</evidence>
<dbReference type="PANTHER" id="PTHR42711">
    <property type="entry name" value="ABC TRANSPORTER ATP-BINDING PROTEIN"/>
    <property type="match status" value="1"/>
</dbReference>
<evidence type="ECO:0000256" key="9">
    <source>
        <dbReference type="ARBA" id="ARBA00049985"/>
    </source>
</evidence>
<dbReference type="InterPro" id="IPR017871">
    <property type="entry name" value="ABC_transporter-like_CS"/>
</dbReference>
<evidence type="ECO:0000256" key="6">
    <source>
        <dbReference type="ARBA" id="ARBA00022967"/>
    </source>
</evidence>
<dbReference type="GO" id="GO:0005886">
    <property type="term" value="C:plasma membrane"/>
    <property type="evidence" value="ECO:0007669"/>
    <property type="project" value="UniProtKB-SubCell"/>
</dbReference>
<dbReference type="SUPFAM" id="SSF52540">
    <property type="entry name" value="P-loop containing nucleoside triphosphate hydrolases"/>
    <property type="match status" value="1"/>
</dbReference>
<dbReference type="InterPro" id="IPR003593">
    <property type="entry name" value="AAA+_ATPase"/>
</dbReference>
<dbReference type="GO" id="GO:0046677">
    <property type="term" value="P:response to antibiotic"/>
    <property type="evidence" value="ECO:0007669"/>
    <property type="project" value="UniProtKB-KW"/>
</dbReference>
<dbReference type="STRING" id="1404245.CGLY_02475"/>
<protein>
    <submittedName>
        <fullName evidence="11">ABC-type antibiotic transporter, ATPase subunit, responsible for daunorubicin resistance</fullName>
        <ecNumber evidence="11">3.6.3.-</ecNumber>
    </submittedName>
</protein>
<dbReference type="PROSITE" id="PS50893">
    <property type="entry name" value="ABC_TRANSPORTER_2"/>
    <property type="match status" value="1"/>
</dbReference>
<keyword evidence="8" id="KW-0046">Antibiotic resistance</keyword>
<dbReference type="InterPro" id="IPR005894">
    <property type="entry name" value="DrrA"/>
</dbReference>
<dbReference type="KEGG" id="cgy:CGLY_02475"/>
<keyword evidence="5" id="KW-0067">ATP-binding</keyword>
<keyword evidence="7" id="KW-0472">Membrane</keyword>
<evidence type="ECO:0000256" key="4">
    <source>
        <dbReference type="ARBA" id="ARBA00022741"/>
    </source>
</evidence>
<dbReference type="PANTHER" id="PTHR42711:SF19">
    <property type="entry name" value="DOXORUBICIN RESISTANCE ATP-BINDING PROTEIN DRRA"/>
    <property type="match status" value="1"/>
</dbReference>
<comment type="subcellular location">
    <subcellularLocation>
        <location evidence="1">Cell membrane</location>
        <topology evidence="1">Peripheral membrane protein</topology>
        <orientation evidence="1">Cytoplasmic side</orientation>
    </subcellularLocation>
</comment>
<dbReference type="InterPro" id="IPR003439">
    <property type="entry name" value="ABC_transporter-like_ATP-bd"/>
</dbReference>
<evidence type="ECO:0000259" key="10">
    <source>
        <dbReference type="PROSITE" id="PS50893"/>
    </source>
</evidence>
<dbReference type="Proteomes" id="UP000023703">
    <property type="component" value="Chromosome"/>
</dbReference>
<dbReference type="HOGENOM" id="CLU_000604_1_2_11"/>
<name>X5DIQ6_9CORY</name>
<dbReference type="Gene3D" id="3.40.50.300">
    <property type="entry name" value="P-loop containing nucleotide triphosphate hydrolases"/>
    <property type="match status" value="1"/>
</dbReference>
<evidence type="ECO:0000256" key="7">
    <source>
        <dbReference type="ARBA" id="ARBA00023136"/>
    </source>
</evidence>
<dbReference type="eggNOG" id="COG1131">
    <property type="taxonomic scope" value="Bacteria"/>
</dbReference>
<evidence type="ECO:0000256" key="1">
    <source>
        <dbReference type="ARBA" id="ARBA00004413"/>
    </source>
</evidence>
<evidence type="ECO:0000313" key="11">
    <source>
        <dbReference type="EMBL" id="AHW62943.1"/>
    </source>
</evidence>
<evidence type="ECO:0000256" key="5">
    <source>
        <dbReference type="ARBA" id="ARBA00022840"/>
    </source>
</evidence>
<dbReference type="RefSeq" id="WP_038545867.1">
    <property type="nucleotide sequence ID" value="NZ_CP006842.1"/>
</dbReference>
<organism evidence="11 12">
    <name type="scientific">Corynebacterium glyciniphilum AJ 3170</name>
    <dbReference type="NCBI Taxonomy" id="1404245"/>
    <lineage>
        <taxon>Bacteria</taxon>
        <taxon>Bacillati</taxon>
        <taxon>Actinomycetota</taxon>
        <taxon>Actinomycetes</taxon>
        <taxon>Mycobacteriales</taxon>
        <taxon>Corynebacteriaceae</taxon>
        <taxon>Corynebacterium</taxon>
    </lineage>
</organism>
<keyword evidence="4" id="KW-0547">Nucleotide-binding</keyword>
<dbReference type="Pfam" id="PF00005">
    <property type="entry name" value="ABC_tran"/>
    <property type="match status" value="1"/>
</dbReference>
<keyword evidence="2" id="KW-0813">Transport</keyword>
<evidence type="ECO:0000256" key="8">
    <source>
        <dbReference type="ARBA" id="ARBA00023251"/>
    </source>
</evidence>
<dbReference type="AlphaFoldDB" id="X5DIQ6"/>
<sequence>MTEPERSASPIVNMDTVSKTYRTRDRTVQALDRLSLSVQPGEVLGVLGPNGAGKTTAVNVLSTLETPDSGTASVAGFDVVKDAAAVRSAISLTGQFAAVDGELTGRENLVLFGRLRGLRRTAAGDRADQLLASLSLSDVGGSLVRTYSGGMRRRLDIAVSMMTVTEVLFLDEPTTGLDPHARSELWDVVRSLKARGVTIVLTTQYLEEADELADRIVVIDHGTVIAEGTADELKGRLGPNDLILTPEDPADLPLLSGALTTWSPTTGEETVAVPLTDGARTAAAVMQALGASGIELAAMEMGSHTLDDVFFTLTGKTAPQETAP</sequence>
<dbReference type="EC" id="3.6.3.-" evidence="11"/>
<keyword evidence="3" id="KW-1003">Cell membrane</keyword>
<evidence type="ECO:0000256" key="3">
    <source>
        <dbReference type="ARBA" id="ARBA00022475"/>
    </source>
</evidence>
<accession>X5DIQ6</accession>
<dbReference type="PROSITE" id="PS00211">
    <property type="entry name" value="ABC_TRANSPORTER_1"/>
    <property type="match status" value="1"/>
</dbReference>
<gene>
    <name evidence="11" type="primary">drrA1</name>
    <name evidence="11" type="ORF">CGLY_02475</name>
</gene>
<dbReference type="GO" id="GO:0043215">
    <property type="term" value="P:daunorubicin transport"/>
    <property type="evidence" value="ECO:0007669"/>
    <property type="project" value="InterPro"/>
</dbReference>
<dbReference type="OrthoDB" id="9804819at2"/>
<dbReference type="InterPro" id="IPR027417">
    <property type="entry name" value="P-loop_NTPase"/>
</dbReference>
<keyword evidence="12" id="KW-1185">Reference proteome</keyword>
<comment type="similarity">
    <text evidence="9">Belongs to the ABC transporter superfamily. Drug exporter-1 (DrugE1) (TC 3.A.1.105) family.</text>
</comment>
<evidence type="ECO:0000256" key="2">
    <source>
        <dbReference type="ARBA" id="ARBA00022448"/>
    </source>
</evidence>
<proteinExistence type="inferred from homology"/>
<dbReference type="GO" id="GO:0005524">
    <property type="term" value="F:ATP binding"/>
    <property type="evidence" value="ECO:0007669"/>
    <property type="project" value="UniProtKB-KW"/>
</dbReference>
<dbReference type="GO" id="GO:1900753">
    <property type="term" value="P:doxorubicin transport"/>
    <property type="evidence" value="ECO:0007669"/>
    <property type="project" value="InterPro"/>
</dbReference>
<feature type="domain" description="ABC transporter" evidence="10">
    <location>
        <begin position="12"/>
        <end position="246"/>
    </location>
</feature>
<dbReference type="EMBL" id="CP006842">
    <property type="protein sequence ID" value="AHW62943.1"/>
    <property type="molecule type" value="Genomic_DNA"/>
</dbReference>
<keyword evidence="11" id="KW-0378">Hydrolase</keyword>
<dbReference type="GO" id="GO:0016887">
    <property type="term" value="F:ATP hydrolysis activity"/>
    <property type="evidence" value="ECO:0007669"/>
    <property type="project" value="InterPro"/>
</dbReference>